<name>A0A7M1AXD8_9BACT</name>
<accession>A0A7M1AXD8</accession>
<keyword evidence="3 4" id="KW-0732">Signal</keyword>
<protein>
    <submittedName>
        <fullName evidence="5">OprD family porin</fullName>
    </submittedName>
</protein>
<feature type="signal peptide" evidence="4">
    <location>
        <begin position="1"/>
        <end position="23"/>
    </location>
</feature>
<dbReference type="PANTHER" id="PTHR34596">
    <property type="entry name" value="CHITOPORIN"/>
    <property type="match status" value="1"/>
</dbReference>
<dbReference type="EMBL" id="CP041165">
    <property type="protein sequence ID" value="QOP42113.1"/>
    <property type="molecule type" value="Genomic_DNA"/>
</dbReference>
<keyword evidence="6" id="KW-1185">Reference proteome</keyword>
<dbReference type="AlphaFoldDB" id="A0A7M1AXD8"/>
<dbReference type="InterPro" id="IPR005318">
    <property type="entry name" value="OM_porin_bac"/>
</dbReference>
<dbReference type="GO" id="GO:0015288">
    <property type="term" value="F:porin activity"/>
    <property type="evidence" value="ECO:0007669"/>
    <property type="project" value="TreeGrafter"/>
</dbReference>
<dbReference type="PANTHER" id="PTHR34596:SF2">
    <property type="entry name" value="CHITOPORIN"/>
    <property type="match status" value="1"/>
</dbReference>
<keyword evidence="2" id="KW-0813">Transport</keyword>
<evidence type="ECO:0000256" key="4">
    <source>
        <dbReference type="SAM" id="SignalP"/>
    </source>
</evidence>
<dbReference type="Proteomes" id="UP000593910">
    <property type="component" value="Chromosome"/>
</dbReference>
<evidence type="ECO:0000313" key="5">
    <source>
        <dbReference type="EMBL" id="QOP42113.1"/>
    </source>
</evidence>
<gene>
    <name evidence="5" type="ORF">FJR03_10330</name>
</gene>
<proteinExistence type="inferred from homology"/>
<dbReference type="KEGG" id="smax:FJR03_10330"/>
<dbReference type="RefSeq" id="WP_193113434.1">
    <property type="nucleotide sequence ID" value="NZ_CP041165.1"/>
</dbReference>
<feature type="chain" id="PRO_5033064164" evidence="4">
    <location>
        <begin position="24"/>
        <end position="456"/>
    </location>
</feature>
<evidence type="ECO:0000313" key="6">
    <source>
        <dbReference type="Proteomes" id="UP000593910"/>
    </source>
</evidence>
<dbReference type="InterPro" id="IPR023614">
    <property type="entry name" value="Porin_dom_sf"/>
</dbReference>
<dbReference type="Gene3D" id="2.40.160.10">
    <property type="entry name" value="Porin"/>
    <property type="match status" value="1"/>
</dbReference>
<organism evidence="5 6">
    <name type="scientific">Sulfurimonas marina</name>
    <dbReference type="NCBI Taxonomy" id="2590551"/>
    <lineage>
        <taxon>Bacteria</taxon>
        <taxon>Pseudomonadati</taxon>
        <taxon>Campylobacterota</taxon>
        <taxon>Epsilonproteobacteria</taxon>
        <taxon>Campylobacterales</taxon>
        <taxon>Sulfurimonadaceae</taxon>
        <taxon>Sulfurimonas</taxon>
    </lineage>
</organism>
<dbReference type="GO" id="GO:0016020">
    <property type="term" value="C:membrane"/>
    <property type="evidence" value="ECO:0007669"/>
    <property type="project" value="InterPro"/>
</dbReference>
<dbReference type="Pfam" id="PF03573">
    <property type="entry name" value="OprD"/>
    <property type="match status" value="1"/>
</dbReference>
<evidence type="ECO:0000256" key="3">
    <source>
        <dbReference type="ARBA" id="ARBA00022729"/>
    </source>
</evidence>
<reference evidence="5 6" key="1">
    <citation type="submission" date="2019-06" db="EMBL/GenBank/DDBJ databases">
        <title>Sulfurimonas gotlandica sp. nov., a chemoautotrophic and psychrotolerant epsilonproteobacterium isolated from a pelagic redoxcline, and an emended description of the genus Sulfurimonas.</title>
        <authorList>
            <person name="Wang S."/>
            <person name="Jiang L."/>
            <person name="Shao Z."/>
        </authorList>
    </citation>
    <scope>NUCLEOTIDE SEQUENCE [LARGE SCALE GENOMIC DNA]</scope>
    <source>
        <strain evidence="5 6">B2</strain>
    </source>
</reference>
<comment type="similarity">
    <text evidence="1">Belongs to the outer membrane porin (Opr) (TC 1.B.25) family.</text>
</comment>
<evidence type="ECO:0000256" key="2">
    <source>
        <dbReference type="ARBA" id="ARBA00022448"/>
    </source>
</evidence>
<evidence type="ECO:0000256" key="1">
    <source>
        <dbReference type="ARBA" id="ARBA00009075"/>
    </source>
</evidence>
<sequence length="456" mass="50418">MNKKLLGSLLVAGSLLTANEVNSVEKMFTEGNVNANVKYYYIQTDKDTSTSSTSANANSLGGQLTYETAQLKGFSAKVTFMTTNGFFLNNDVTKVDTSILGKDNGTYYSDPNRADDSFSVLGEAYIKYTYDNLAFTFGREVMHSPLVDAKEVRMLPSAVEGAFVDYKVNDEIALGFSYLDKFKQRTSDRFTKIIEHALGADTVAVTGSDNGNVYMLDGVFKTDKFEVRAYEYYATDFMNSIYLDAKITQKFDNVATTLAAQYINQFSVGSADDFFAANETYSDGKIADGKINVNAFAIKATAKIDESAFTLAYSNVLRDEGSHDSLVLPWDGTPLFTNMITSNDLFQSIYGSALNADSVYIGGSQGVKLAYAQGFDFTGYKGFSTTLSFLNTTNSRAGFDKDQRDYNVVLGYKYDKHFSIALKGIWVENNSGILKDGNMKEQIKLAQYRVIANYKF</sequence>